<evidence type="ECO:0000256" key="2">
    <source>
        <dbReference type="ARBA" id="ARBA00022804"/>
    </source>
</evidence>
<dbReference type="GO" id="GO:0039666">
    <property type="term" value="P:virion attachment to host cell pilus"/>
    <property type="evidence" value="ECO:0007669"/>
    <property type="project" value="UniProtKB-KW"/>
</dbReference>
<evidence type="ECO:0000256" key="5">
    <source>
        <dbReference type="ARBA" id="ARBA00035110"/>
    </source>
</evidence>
<organism evidence="6">
    <name type="scientific">Ivolevirus faecicola</name>
    <dbReference type="NCBI Taxonomy" id="2845024"/>
    <lineage>
        <taxon>Viruses</taxon>
        <taxon>Riboviria</taxon>
        <taxon>Orthornavirae</taxon>
        <taxon>Lenarviricota</taxon>
        <taxon>Leviviricetes</taxon>
        <taxon>Timlovirales</taxon>
        <taxon>Blumeviridae</taxon>
        <taxon>Ivolevirus</taxon>
    </lineage>
</organism>
<keyword evidence="1" id="KW-0945">Host-virus interaction</keyword>
<keyword evidence="3" id="KW-1175">Viral attachment to host cell pilus</keyword>
<comment type="similarity">
    <text evidence="5">Belongs to the Leviviricetes maturation protein family.</text>
</comment>
<protein>
    <submittedName>
        <fullName evidence="6">Maturation protein</fullName>
    </submittedName>
</protein>
<accession>A0AB39A6J8</accession>
<dbReference type="Pfam" id="PF03863">
    <property type="entry name" value="Phage_mat-A"/>
    <property type="match status" value="1"/>
</dbReference>
<keyword evidence="2" id="KW-1161">Viral attachment to host cell</keyword>
<dbReference type="InterPro" id="IPR005563">
    <property type="entry name" value="A_protein"/>
</dbReference>
<evidence type="ECO:0000256" key="3">
    <source>
        <dbReference type="ARBA" id="ARBA00023104"/>
    </source>
</evidence>
<sequence length="536" mass="60245">MVTLTTQEENSPFYATSLSGMYTCVCTAYGARGESQKVSILDYISNDVHDLSGLRRDDVKVSDFTFRNCVHHAVVGTVNLGSHQLPDNLPTNLRKPTYGFLYPGTLKLIHSNPEYPEREQSAIWPAFATGDLLKPITWRADHLDWDYGKTFSSAQTVIRITNEGRSFRSAQVNFELTVNSVDPEENQADLYAQLLSQNAKVTFALDHASDKSLRPGVSGWYQWGSSPIELSTLLRLIENQEHHFDTEAITHVVWEQHSSDEWSTLASKAYASVSLNTGSNGIAYGLDYLRMYEQVERFVNGMLSSDPLTAVANTYLGTHYGWELTVADTKELLEVFNSSISIKNWKLCQAANNGAFYTVYANRDEAITSVVKQILQKLDLALDMSIVWDMTPYSFVVDWILPIGDYLTQLDNYYNVQSEYKPVCVIQTVKNRARYRNSMLDIYDGDLYLESYIRLVSTSLILPSFEESFSPAGALSHSVEAGALLISNLSSSAKLAKRWNSIKNVLFSSRVPGTTYGTLGSYYHNQGLKRTRPKKP</sequence>
<evidence type="ECO:0000256" key="4">
    <source>
        <dbReference type="ARBA" id="ARBA00023296"/>
    </source>
</evidence>
<evidence type="ECO:0000256" key="1">
    <source>
        <dbReference type="ARBA" id="ARBA00022581"/>
    </source>
</evidence>
<evidence type="ECO:0000313" key="6">
    <source>
        <dbReference type="EMBL" id="XDF39406.1"/>
    </source>
</evidence>
<name>A0AB39A6J8_9VIRU</name>
<reference evidence="6" key="1">
    <citation type="submission" date="2024-07" db="EMBL/GenBank/DDBJ databases">
        <authorList>
            <person name="Vennema H."/>
            <person name="Cremer J."/>
            <person name="Jaarsma R."/>
        </authorList>
    </citation>
    <scope>NUCLEOTIDE SEQUENCE</scope>
    <source>
        <strain evidence="6">NL323_202403</strain>
    </source>
</reference>
<keyword evidence="4" id="KW-1160">Virus entry into host cell</keyword>
<keyword evidence="3" id="KW-0946">Virion</keyword>
<dbReference type="EMBL" id="PQ066013">
    <property type="protein sequence ID" value="XDF39406.1"/>
    <property type="molecule type" value="Genomic_RNA"/>
</dbReference>
<proteinExistence type="inferred from homology"/>